<feature type="transmembrane region" description="Helical" evidence="1">
    <location>
        <begin position="12"/>
        <end position="40"/>
    </location>
</feature>
<comment type="caution">
    <text evidence="2">The sequence shown here is derived from an EMBL/GenBank/DDBJ whole genome shotgun (WGS) entry which is preliminary data.</text>
</comment>
<reference evidence="2 3" key="1">
    <citation type="submission" date="2022-10" db="EMBL/GenBank/DDBJ databases">
        <title>Luteolibacter arcticus strain CCTCC AB 2014275, whole genome shotgun sequencing project.</title>
        <authorList>
            <person name="Zhao G."/>
            <person name="Shen L."/>
        </authorList>
    </citation>
    <scope>NUCLEOTIDE SEQUENCE [LARGE SCALE GENOMIC DNA]</scope>
    <source>
        <strain evidence="2 3">CCTCC AB 2014275</strain>
    </source>
</reference>
<dbReference type="Proteomes" id="UP001320876">
    <property type="component" value="Unassembled WGS sequence"/>
</dbReference>
<evidence type="ECO:0000313" key="2">
    <source>
        <dbReference type="EMBL" id="MCW1922060.1"/>
    </source>
</evidence>
<name>A0ABT3GEM4_9BACT</name>
<keyword evidence="3" id="KW-1185">Reference proteome</keyword>
<accession>A0ABT3GEM4</accession>
<proteinExistence type="predicted"/>
<dbReference type="RefSeq" id="WP_264486170.1">
    <property type="nucleotide sequence ID" value="NZ_JAPDDT010000002.1"/>
</dbReference>
<sequence>MKSGIIDIFADAFGWVLGKAGLFVLAVVTGVLIGAAGLWAGTKTGDGAFGFREVASVPGFLMWVGAILPQGVLMFWAGMIFVRSESVEAKHWGQLAAIQAILLTLCCSKGLPEGLLSRVVAWSVVFAGVAAVTTGLRRLEGRRQRRGEEHLARLEEENALRREELKDKFGTESVGARELGIL</sequence>
<dbReference type="EMBL" id="JAPDDT010000002">
    <property type="protein sequence ID" value="MCW1922060.1"/>
    <property type="molecule type" value="Genomic_DNA"/>
</dbReference>
<keyword evidence="1" id="KW-0472">Membrane</keyword>
<feature type="transmembrane region" description="Helical" evidence="1">
    <location>
        <begin position="117"/>
        <end position="136"/>
    </location>
</feature>
<keyword evidence="1" id="KW-1133">Transmembrane helix</keyword>
<feature type="transmembrane region" description="Helical" evidence="1">
    <location>
        <begin position="60"/>
        <end position="82"/>
    </location>
</feature>
<evidence type="ECO:0000313" key="3">
    <source>
        <dbReference type="Proteomes" id="UP001320876"/>
    </source>
</evidence>
<organism evidence="2 3">
    <name type="scientific">Luteolibacter arcticus</name>
    <dbReference type="NCBI Taxonomy" id="1581411"/>
    <lineage>
        <taxon>Bacteria</taxon>
        <taxon>Pseudomonadati</taxon>
        <taxon>Verrucomicrobiota</taxon>
        <taxon>Verrucomicrobiia</taxon>
        <taxon>Verrucomicrobiales</taxon>
        <taxon>Verrucomicrobiaceae</taxon>
        <taxon>Luteolibacter</taxon>
    </lineage>
</organism>
<protein>
    <submittedName>
        <fullName evidence="2">Uncharacterized protein</fullName>
    </submittedName>
</protein>
<keyword evidence="1" id="KW-0812">Transmembrane</keyword>
<evidence type="ECO:0000256" key="1">
    <source>
        <dbReference type="SAM" id="Phobius"/>
    </source>
</evidence>
<gene>
    <name evidence="2" type="ORF">OKA05_05815</name>
</gene>